<evidence type="ECO:0000313" key="2">
    <source>
        <dbReference type="EMBL" id="BCS26513.1"/>
    </source>
</evidence>
<gene>
    <name evidence="2" type="ORF">APUU_51224S</name>
</gene>
<keyword evidence="3" id="KW-1185">Reference proteome</keyword>
<reference evidence="2" key="1">
    <citation type="submission" date="2021-01" db="EMBL/GenBank/DDBJ databases">
        <authorList>
            <consortium name="Aspergillus puulaauensis MK2 genome sequencing consortium"/>
            <person name="Kazuki M."/>
            <person name="Futagami T."/>
        </authorList>
    </citation>
    <scope>NUCLEOTIDE SEQUENCE</scope>
    <source>
        <strain evidence="2">MK2</strain>
    </source>
</reference>
<name>A0A7R8AR37_9EURO</name>
<dbReference type="Proteomes" id="UP000654913">
    <property type="component" value="Chromosome 5"/>
</dbReference>
<organism evidence="2 3">
    <name type="scientific">Aspergillus puulaauensis</name>
    <dbReference type="NCBI Taxonomy" id="1220207"/>
    <lineage>
        <taxon>Eukaryota</taxon>
        <taxon>Fungi</taxon>
        <taxon>Dikarya</taxon>
        <taxon>Ascomycota</taxon>
        <taxon>Pezizomycotina</taxon>
        <taxon>Eurotiomycetes</taxon>
        <taxon>Eurotiomycetidae</taxon>
        <taxon>Eurotiales</taxon>
        <taxon>Aspergillaceae</taxon>
        <taxon>Aspergillus</taxon>
    </lineage>
</organism>
<dbReference type="KEGG" id="apuu:APUU_51224S"/>
<protein>
    <submittedName>
        <fullName evidence="2">Uncharacterized protein</fullName>
    </submittedName>
</protein>
<feature type="compositionally biased region" description="Low complexity" evidence="1">
    <location>
        <begin position="70"/>
        <end position="93"/>
    </location>
</feature>
<reference evidence="2" key="2">
    <citation type="submission" date="2021-02" db="EMBL/GenBank/DDBJ databases">
        <title>Aspergillus puulaauensis MK2 genome sequence.</title>
        <authorList>
            <person name="Futagami T."/>
            <person name="Mori K."/>
            <person name="Kadooka C."/>
            <person name="Tanaka T."/>
        </authorList>
    </citation>
    <scope>NUCLEOTIDE SEQUENCE</scope>
    <source>
        <strain evidence="2">MK2</strain>
    </source>
</reference>
<dbReference type="InterPro" id="IPR057394">
    <property type="entry name" value="PIGBOS1"/>
</dbReference>
<proteinExistence type="predicted"/>
<evidence type="ECO:0000256" key="1">
    <source>
        <dbReference type="SAM" id="MobiDB-lite"/>
    </source>
</evidence>
<dbReference type="EMBL" id="AP024447">
    <property type="protein sequence ID" value="BCS26513.1"/>
    <property type="molecule type" value="Genomic_DNA"/>
</dbReference>
<evidence type="ECO:0000313" key="3">
    <source>
        <dbReference type="Proteomes" id="UP000654913"/>
    </source>
</evidence>
<dbReference type="AlphaFoldDB" id="A0A7R8AR37"/>
<sequence length="101" mass="10550">MAPIWRKSGLLFGAAAAVGVNVGARLRRFILRNRPRPSRPLAIAMGVATGYYTFQPALREIQGDKGNIQGSGSQPPSAQQQPSASTTSTPAPSSKEDGSGI</sequence>
<dbReference type="Pfam" id="PF23670">
    <property type="entry name" value="PIGBOS1"/>
    <property type="match status" value="1"/>
</dbReference>
<accession>A0A7R8AR37</accession>
<dbReference type="RefSeq" id="XP_041558707.1">
    <property type="nucleotide sequence ID" value="XM_041706309.1"/>
</dbReference>
<dbReference type="GeneID" id="64976518"/>
<feature type="region of interest" description="Disordered" evidence="1">
    <location>
        <begin position="62"/>
        <end position="101"/>
    </location>
</feature>